<dbReference type="GO" id="GO:0004521">
    <property type="term" value="F:RNA endonuclease activity"/>
    <property type="evidence" value="ECO:0007669"/>
    <property type="project" value="InterPro"/>
</dbReference>
<dbReference type="GO" id="GO:0005524">
    <property type="term" value="F:ATP binding"/>
    <property type="evidence" value="ECO:0007669"/>
    <property type="project" value="UniProtKB-KW"/>
</dbReference>
<sequence>TAAVDVFSAGCVFYFVISRGQHPFGDALRRQVNILAGEYSLLHFKQGSHEDIIAQNLIEQMISTEAETRPSCSCVLKHPFFWSPERQLLFFQVRLHQRKSVFVCVNRSGKAFIHACLFAGCERPHREGTSRESHRSHAGERRKSCGSHQLEDAHLCPPTDRYTHTHTQRTTRACTLVLPVFLPDLRRFRTYKGNSVRDLLRAMRNKKHHYHELPSEVQETLGELPEGFINYFTSRFPRLLMHTYEALLICSHERLFHPYYPT</sequence>
<comment type="caution">
    <text evidence="6">The sequence shown here is derived from an EMBL/GenBank/DDBJ whole genome shotgun (WGS) entry which is preliminary data.</text>
</comment>
<feature type="non-terminal residue" evidence="6">
    <location>
        <position position="262"/>
    </location>
</feature>
<dbReference type="GO" id="GO:0051082">
    <property type="term" value="F:unfolded protein binding"/>
    <property type="evidence" value="ECO:0007669"/>
    <property type="project" value="TreeGrafter"/>
</dbReference>
<name>Q4TFM3_TETNG</name>
<evidence type="ECO:0000256" key="2">
    <source>
        <dbReference type="ARBA" id="ARBA00022840"/>
    </source>
</evidence>
<evidence type="ECO:0000259" key="4">
    <source>
        <dbReference type="PROSITE" id="PS50011"/>
    </source>
</evidence>
<dbReference type="OrthoDB" id="63989at2759"/>
<dbReference type="GO" id="GO:0070059">
    <property type="term" value="P:intrinsic apoptotic signaling pathway in response to endoplasmic reticulum stress"/>
    <property type="evidence" value="ECO:0007669"/>
    <property type="project" value="TreeGrafter"/>
</dbReference>
<reference evidence="6" key="1">
    <citation type="journal article" date="2004" name="Nature">
        <title>Genome duplication in the teleost fish Tetraodon nigroviridis reveals the early vertebrate proto-karyotype.</title>
        <authorList>
            <person name="Jaillon O."/>
            <person name="Aury J.-M."/>
            <person name="Brunet F."/>
            <person name="Petit J.-L."/>
            <person name="Stange-Thomann N."/>
            <person name="Mauceli E."/>
            <person name="Bouneau L."/>
            <person name="Fischer C."/>
            <person name="Ozouf-Costaz C."/>
            <person name="Bernot A."/>
            <person name="Nicaud S."/>
            <person name="Jaffe D."/>
            <person name="Fisher S."/>
            <person name="Lutfalla G."/>
            <person name="Dossat C."/>
            <person name="Segurens B."/>
            <person name="Dasilva C."/>
            <person name="Salanoubat M."/>
            <person name="Levy M."/>
            <person name="Boudet N."/>
            <person name="Castellano S."/>
            <person name="Anthouard V."/>
            <person name="Jubin C."/>
            <person name="Castelli V."/>
            <person name="Katinka M."/>
            <person name="Vacherie B."/>
            <person name="Biemont C."/>
            <person name="Skalli Z."/>
            <person name="Cattolico L."/>
            <person name="Poulain J."/>
            <person name="De Berardinis V."/>
            <person name="Cruaud C."/>
            <person name="Duprat S."/>
            <person name="Brottier P."/>
            <person name="Coutanceau J.-P."/>
            <person name="Gouzy J."/>
            <person name="Parra G."/>
            <person name="Lardier G."/>
            <person name="Chapple C."/>
            <person name="McKernan K.J."/>
            <person name="McEwan P."/>
            <person name="Bosak S."/>
            <person name="Kellis M."/>
            <person name="Volff J.-N."/>
            <person name="Guigo R."/>
            <person name="Zody M.C."/>
            <person name="Mesirov J."/>
            <person name="Lindblad-Toh K."/>
            <person name="Birren B."/>
            <person name="Nusbaum C."/>
            <person name="Kahn D."/>
            <person name="Robinson-Rechavi M."/>
            <person name="Laudet V."/>
            <person name="Schachter V."/>
            <person name="Quetier F."/>
            <person name="Saurin W."/>
            <person name="Scarpelli C."/>
            <person name="Wincker P."/>
            <person name="Lander E.S."/>
            <person name="Weissenbach J."/>
            <person name="Roest Crollius H."/>
        </authorList>
    </citation>
    <scope>NUCLEOTIDE SEQUENCE [LARGE SCALE GENOMIC DNA]</scope>
</reference>
<dbReference type="InterPro" id="IPR011009">
    <property type="entry name" value="Kinase-like_dom_sf"/>
</dbReference>
<gene>
    <name evidence="6" type="ORF">GSTENG00001565001</name>
</gene>
<dbReference type="PANTHER" id="PTHR13954:SF15">
    <property type="entry name" value="SERINE_THREONINE-PROTEIN KINASE_ENDORIBONUCLEASE IRE2"/>
    <property type="match status" value="1"/>
</dbReference>
<dbReference type="PANTHER" id="PTHR13954">
    <property type="entry name" value="IRE1-RELATED"/>
    <property type="match status" value="1"/>
</dbReference>
<dbReference type="PROSITE" id="PS50011">
    <property type="entry name" value="PROTEIN_KINASE_DOM"/>
    <property type="match status" value="1"/>
</dbReference>
<evidence type="ECO:0000256" key="1">
    <source>
        <dbReference type="ARBA" id="ARBA00022741"/>
    </source>
</evidence>
<keyword evidence="2" id="KW-0067">ATP-binding</keyword>
<dbReference type="PROSITE" id="PS51392">
    <property type="entry name" value="KEN"/>
    <property type="match status" value="1"/>
</dbReference>
<dbReference type="AlphaFoldDB" id="Q4TFM3"/>
<dbReference type="Gene3D" id="1.20.1440.180">
    <property type="entry name" value="KEN domain"/>
    <property type="match status" value="1"/>
</dbReference>
<dbReference type="GO" id="GO:1990604">
    <property type="term" value="C:IRE1-TRAF2-ASK1 complex"/>
    <property type="evidence" value="ECO:0007669"/>
    <property type="project" value="TreeGrafter"/>
</dbReference>
<dbReference type="SUPFAM" id="SSF56112">
    <property type="entry name" value="Protein kinase-like (PK-like)"/>
    <property type="match status" value="1"/>
</dbReference>
<reference evidence="6" key="2">
    <citation type="submission" date="2004-02" db="EMBL/GenBank/DDBJ databases">
        <authorList>
            <consortium name="Genoscope"/>
            <consortium name="Whitehead Institute Centre for Genome Research"/>
        </authorList>
    </citation>
    <scope>NUCLEOTIDE SEQUENCE</scope>
</reference>
<evidence type="ECO:0000256" key="3">
    <source>
        <dbReference type="SAM" id="MobiDB-lite"/>
    </source>
</evidence>
<dbReference type="Pfam" id="PF06479">
    <property type="entry name" value="Ribonuc_2-5A"/>
    <property type="match status" value="1"/>
</dbReference>
<dbReference type="GO" id="GO:0036498">
    <property type="term" value="P:IRE1-mediated unfolded protein response"/>
    <property type="evidence" value="ECO:0007669"/>
    <property type="project" value="TreeGrafter"/>
</dbReference>
<evidence type="ECO:0000259" key="5">
    <source>
        <dbReference type="PROSITE" id="PS51392"/>
    </source>
</evidence>
<dbReference type="KEGG" id="tng:GSTEN00001565G001"/>
<evidence type="ECO:0000313" key="6">
    <source>
        <dbReference type="EMBL" id="CAF88309.1"/>
    </source>
</evidence>
<organism evidence="6">
    <name type="scientific">Tetraodon nigroviridis</name>
    <name type="common">Spotted green pufferfish</name>
    <name type="synonym">Chelonodon nigroviridis</name>
    <dbReference type="NCBI Taxonomy" id="99883"/>
    <lineage>
        <taxon>Eukaryota</taxon>
        <taxon>Metazoa</taxon>
        <taxon>Chordata</taxon>
        <taxon>Craniata</taxon>
        <taxon>Vertebrata</taxon>
        <taxon>Euteleostomi</taxon>
        <taxon>Actinopterygii</taxon>
        <taxon>Neopterygii</taxon>
        <taxon>Teleostei</taxon>
        <taxon>Neoteleostei</taxon>
        <taxon>Acanthomorphata</taxon>
        <taxon>Eupercaria</taxon>
        <taxon>Tetraodontiformes</taxon>
        <taxon>Tetradontoidea</taxon>
        <taxon>Tetraodontidae</taxon>
        <taxon>Tetraodon</taxon>
    </lineage>
</organism>
<dbReference type="InterPro" id="IPR038357">
    <property type="entry name" value="KEN_sf"/>
</dbReference>
<accession>Q4TFM3</accession>
<dbReference type="EMBL" id="CAAE01004374">
    <property type="protein sequence ID" value="CAF88309.1"/>
    <property type="molecule type" value="Genomic_DNA"/>
</dbReference>
<keyword evidence="1" id="KW-0547">Nucleotide-binding</keyword>
<protein>
    <submittedName>
        <fullName evidence="6">(spotted green pufferfish) hypothetical protein</fullName>
    </submittedName>
</protein>
<proteinExistence type="predicted"/>
<dbReference type="GO" id="GO:0006397">
    <property type="term" value="P:mRNA processing"/>
    <property type="evidence" value="ECO:0007669"/>
    <property type="project" value="InterPro"/>
</dbReference>
<feature type="domain" description="KEN" evidence="5">
    <location>
        <begin position="136"/>
        <end position="262"/>
    </location>
</feature>
<dbReference type="GO" id="GO:0004674">
    <property type="term" value="F:protein serine/threonine kinase activity"/>
    <property type="evidence" value="ECO:0007669"/>
    <property type="project" value="InterPro"/>
</dbReference>
<dbReference type="SMART" id="SM00580">
    <property type="entry name" value="PUG"/>
    <property type="match status" value="1"/>
</dbReference>
<dbReference type="Gene3D" id="1.10.510.10">
    <property type="entry name" value="Transferase(Phosphotransferase) domain 1"/>
    <property type="match status" value="1"/>
</dbReference>
<feature type="non-terminal residue" evidence="6">
    <location>
        <position position="1"/>
    </location>
</feature>
<feature type="region of interest" description="Disordered" evidence="3">
    <location>
        <begin position="125"/>
        <end position="146"/>
    </location>
</feature>
<dbReference type="InterPro" id="IPR000719">
    <property type="entry name" value="Prot_kinase_dom"/>
</dbReference>
<feature type="domain" description="Protein kinase" evidence="4">
    <location>
        <begin position="1"/>
        <end position="81"/>
    </location>
</feature>
<dbReference type="InterPro" id="IPR010513">
    <property type="entry name" value="KEN_dom"/>
</dbReference>
<dbReference type="InterPro" id="IPR045133">
    <property type="entry name" value="IRE1/2-like"/>
</dbReference>